<evidence type="ECO:0000256" key="1">
    <source>
        <dbReference type="SAM" id="MobiDB-lite"/>
    </source>
</evidence>
<comment type="caution">
    <text evidence="4">The sequence shown here is derived from an EMBL/GenBank/DDBJ whole genome shotgun (WGS) entry which is preliminary data.</text>
</comment>
<accession>A0ABD2IW68</accession>
<sequence>MSDSLIGCFSPPPFLWLLLLLIVTSISDDLSSSRCTLPPEFSPFFPPLPFGHRSCRCASDWADAFCVRLSSYERMAPEKAPSVCVCRQTFGAGGCAQFLTRCFRRPLHDSVGGTHKHVQHRLRLDQCACCFNQPDPFCTQLDCAQMRPKFEANANTSCHCHVPKIGDGPYVPSALCRHQSQLFPREIGSQLNSKEENFGHKISEPANAPAASSFGTLFPSVSSPLIRFFALLLLALVIVALTAIAICLLSNRKRIHLRRRERHREKEEGERKGPQRRQRDSKTVFTMGNGLLEEATV</sequence>
<name>A0ABD2IW68_9BILA</name>
<organism evidence="4 5">
    <name type="scientific">Heterodera trifolii</name>
    <dbReference type="NCBI Taxonomy" id="157864"/>
    <lineage>
        <taxon>Eukaryota</taxon>
        <taxon>Metazoa</taxon>
        <taxon>Ecdysozoa</taxon>
        <taxon>Nematoda</taxon>
        <taxon>Chromadorea</taxon>
        <taxon>Rhabditida</taxon>
        <taxon>Tylenchina</taxon>
        <taxon>Tylenchomorpha</taxon>
        <taxon>Tylenchoidea</taxon>
        <taxon>Heteroderidae</taxon>
        <taxon>Heteroderinae</taxon>
        <taxon>Heterodera</taxon>
    </lineage>
</organism>
<dbReference type="EMBL" id="JBICBT010001227">
    <property type="protein sequence ID" value="KAL3077583.1"/>
    <property type="molecule type" value="Genomic_DNA"/>
</dbReference>
<feature type="compositionally biased region" description="Basic and acidic residues" evidence="1">
    <location>
        <begin position="264"/>
        <end position="282"/>
    </location>
</feature>
<evidence type="ECO:0000313" key="5">
    <source>
        <dbReference type="Proteomes" id="UP001620626"/>
    </source>
</evidence>
<protein>
    <submittedName>
        <fullName evidence="4">Uncharacterized protein</fullName>
    </submittedName>
</protein>
<keyword evidence="5" id="KW-1185">Reference proteome</keyword>
<feature type="region of interest" description="Disordered" evidence="1">
    <location>
        <begin position="260"/>
        <end position="289"/>
    </location>
</feature>
<proteinExistence type="predicted"/>
<keyword evidence="3" id="KW-0732">Signal</keyword>
<dbReference type="Proteomes" id="UP001620626">
    <property type="component" value="Unassembled WGS sequence"/>
</dbReference>
<keyword evidence="2" id="KW-0812">Transmembrane</keyword>
<feature type="chain" id="PRO_5044873805" evidence="3">
    <location>
        <begin position="28"/>
        <end position="297"/>
    </location>
</feature>
<feature type="transmembrane region" description="Helical" evidence="2">
    <location>
        <begin position="228"/>
        <end position="250"/>
    </location>
</feature>
<evidence type="ECO:0000256" key="2">
    <source>
        <dbReference type="SAM" id="Phobius"/>
    </source>
</evidence>
<dbReference type="AlphaFoldDB" id="A0ABD2IW68"/>
<gene>
    <name evidence="4" type="ORF">niasHT_033693</name>
</gene>
<keyword evidence="2" id="KW-0472">Membrane</keyword>
<evidence type="ECO:0000256" key="3">
    <source>
        <dbReference type="SAM" id="SignalP"/>
    </source>
</evidence>
<keyword evidence="2" id="KW-1133">Transmembrane helix</keyword>
<reference evidence="4 5" key="1">
    <citation type="submission" date="2024-10" db="EMBL/GenBank/DDBJ databases">
        <authorList>
            <person name="Kim D."/>
        </authorList>
    </citation>
    <scope>NUCLEOTIDE SEQUENCE [LARGE SCALE GENOMIC DNA]</scope>
    <source>
        <strain evidence="4">BH-2024</strain>
    </source>
</reference>
<feature type="signal peptide" evidence="3">
    <location>
        <begin position="1"/>
        <end position="27"/>
    </location>
</feature>
<evidence type="ECO:0000313" key="4">
    <source>
        <dbReference type="EMBL" id="KAL3077583.1"/>
    </source>
</evidence>